<feature type="transmembrane region" description="Helical" evidence="1">
    <location>
        <begin position="118"/>
        <end position="140"/>
    </location>
</feature>
<feature type="transmembrane region" description="Helical" evidence="1">
    <location>
        <begin position="250"/>
        <end position="272"/>
    </location>
</feature>
<comment type="caution">
    <text evidence="2">The sequence shown here is derived from an EMBL/GenBank/DDBJ whole genome shotgun (WGS) entry which is preliminary data.</text>
</comment>
<feature type="transmembrane region" description="Helical" evidence="1">
    <location>
        <begin position="220"/>
        <end position="238"/>
    </location>
</feature>
<evidence type="ECO:0000256" key="1">
    <source>
        <dbReference type="SAM" id="Phobius"/>
    </source>
</evidence>
<dbReference type="OrthoDB" id="343560at2"/>
<keyword evidence="1" id="KW-0812">Transmembrane</keyword>
<keyword evidence="3" id="KW-1185">Reference proteome</keyword>
<evidence type="ECO:0000313" key="3">
    <source>
        <dbReference type="Proteomes" id="UP000298264"/>
    </source>
</evidence>
<feature type="transmembrane region" description="Helical" evidence="1">
    <location>
        <begin position="152"/>
        <end position="171"/>
    </location>
</feature>
<sequence>MSFISNLASKGKNPLYANGMLMGIALVFLLPLYFLDERMILSVPIWTKPIKFSISVALYSFTLVWILQISGLSNKSAHRLSWILTVTSLLEIVCIYLQSGRGIESHFNVSTPLNGFIFSLMGISITIFWIAHLLIAVLVIRKSGIHPLLRESLVWGLGIAAYGMILGFVMTEPRPEQIAEMQKGIFTASGGHTFGGADGGQGISFFGWSKVAGDMRVPHFFGMHAMQFFSVLAWIFSMREGYKKNLSDIVSLRLFGISYLSTTILMQIQALAGESLFVPSFKFQIAYSTSLSLSILGIILIVSNFKLKKQISKPGEVL</sequence>
<dbReference type="AlphaFoldDB" id="A0A4R9LVY9"/>
<reference evidence="2" key="1">
    <citation type="journal article" date="2019" name="PLoS Negl. Trop. Dis.">
        <title>Revisiting the worldwide diversity of Leptospira species in the environment.</title>
        <authorList>
            <person name="Vincent A.T."/>
            <person name="Schiettekatte O."/>
            <person name="Bourhy P."/>
            <person name="Veyrier F.J."/>
            <person name="Picardeau M."/>
        </authorList>
    </citation>
    <scope>NUCLEOTIDE SEQUENCE [LARGE SCALE GENOMIC DNA]</scope>
    <source>
        <strain evidence="2">201400974</strain>
    </source>
</reference>
<feature type="transmembrane region" description="Helical" evidence="1">
    <location>
        <begin position="284"/>
        <end position="303"/>
    </location>
</feature>
<evidence type="ECO:0000313" key="2">
    <source>
        <dbReference type="EMBL" id="TGN13156.1"/>
    </source>
</evidence>
<feature type="transmembrane region" description="Helical" evidence="1">
    <location>
        <begin position="80"/>
        <end position="98"/>
    </location>
</feature>
<dbReference type="RefSeq" id="WP_135763210.1">
    <property type="nucleotide sequence ID" value="NZ_RQHV01000032.1"/>
</dbReference>
<keyword evidence="1" id="KW-1133">Transmembrane helix</keyword>
<protein>
    <submittedName>
        <fullName evidence="2">Uncharacterized protein</fullName>
    </submittedName>
</protein>
<dbReference type="Proteomes" id="UP000298264">
    <property type="component" value="Unassembled WGS sequence"/>
</dbReference>
<dbReference type="EMBL" id="RQHV01000032">
    <property type="protein sequence ID" value="TGN13156.1"/>
    <property type="molecule type" value="Genomic_DNA"/>
</dbReference>
<keyword evidence="1" id="KW-0472">Membrane</keyword>
<feature type="transmembrane region" description="Helical" evidence="1">
    <location>
        <begin position="15"/>
        <end position="35"/>
    </location>
</feature>
<gene>
    <name evidence="2" type="ORF">EHS11_04465</name>
</gene>
<accession>A0A4R9LVY9</accession>
<organism evidence="2 3">
    <name type="scientific">Leptospira ilyithenensis</name>
    <dbReference type="NCBI Taxonomy" id="2484901"/>
    <lineage>
        <taxon>Bacteria</taxon>
        <taxon>Pseudomonadati</taxon>
        <taxon>Spirochaetota</taxon>
        <taxon>Spirochaetia</taxon>
        <taxon>Leptospirales</taxon>
        <taxon>Leptospiraceae</taxon>
        <taxon>Leptospira</taxon>
    </lineage>
</organism>
<feature type="transmembrane region" description="Helical" evidence="1">
    <location>
        <begin position="50"/>
        <end position="68"/>
    </location>
</feature>
<name>A0A4R9LVY9_9LEPT</name>
<proteinExistence type="predicted"/>